<evidence type="ECO:0000313" key="2">
    <source>
        <dbReference type="Proteomes" id="UP000243799"/>
    </source>
</evidence>
<proteinExistence type="predicted"/>
<protein>
    <submittedName>
        <fullName evidence="1">Uncharacterized protein</fullName>
    </submittedName>
</protein>
<dbReference type="EMBL" id="FOKG01000010">
    <property type="protein sequence ID" value="SFB40654.1"/>
    <property type="molecule type" value="Genomic_DNA"/>
</dbReference>
<evidence type="ECO:0000313" key="1">
    <source>
        <dbReference type="EMBL" id="SFB40654.1"/>
    </source>
</evidence>
<organism evidence="1 2">
    <name type="scientific">Amycolatopsis marina</name>
    <dbReference type="NCBI Taxonomy" id="490629"/>
    <lineage>
        <taxon>Bacteria</taxon>
        <taxon>Bacillati</taxon>
        <taxon>Actinomycetota</taxon>
        <taxon>Actinomycetes</taxon>
        <taxon>Pseudonocardiales</taxon>
        <taxon>Pseudonocardiaceae</taxon>
        <taxon>Amycolatopsis</taxon>
    </lineage>
</organism>
<name>A0A1I1ARL2_9PSEU</name>
<dbReference type="STRING" id="490629.SAMN05216266_11098"/>
<dbReference type="RefSeq" id="WP_091674377.1">
    <property type="nucleotide sequence ID" value="NZ_FOKG01000010.1"/>
</dbReference>
<accession>A0A1I1ARL2</accession>
<dbReference type="AlphaFoldDB" id="A0A1I1ARL2"/>
<sequence>MAGDIDIPDAGGAVSAGKSLEAFAMDFGVVVEAPEVTFVDDTKVDIAIADTFPQDVVDEINEVLSTKLGPGIASLGESVISAVGVMVTTDKLNGERVVRCEDPR</sequence>
<dbReference type="Proteomes" id="UP000243799">
    <property type="component" value="Unassembled WGS sequence"/>
</dbReference>
<keyword evidence="2" id="KW-1185">Reference proteome</keyword>
<reference evidence="2" key="1">
    <citation type="submission" date="2016-10" db="EMBL/GenBank/DDBJ databases">
        <authorList>
            <person name="Varghese N."/>
            <person name="Submissions S."/>
        </authorList>
    </citation>
    <scope>NUCLEOTIDE SEQUENCE [LARGE SCALE GENOMIC DNA]</scope>
    <source>
        <strain evidence="2">CGMCC 4.3568</strain>
    </source>
</reference>
<gene>
    <name evidence="1" type="ORF">SAMN05216266_11098</name>
</gene>